<dbReference type="InterPro" id="IPR036864">
    <property type="entry name" value="Zn2-C6_fun-type_DNA-bd_sf"/>
</dbReference>
<evidence type="ECO:0000256" key="1">
    <source>
        <dbReference type="ARBA" id="ARBA00023015"/>
    </source>
</evidence>
<accession>A0AAD6II06</accession>
<dbReference type="InterPro" id="IPR053181">
    <property type="entry name" value="EcdB-like_regulator"/>
</dbReference>
<evidence type="ECO:0000256" key="3">
    <source>
        <dbReference type="ARBA" id="ARBA00023163"/>
    </source>
</evidence>
<keyword evidence="3" id="KW-0804">Transcription</keyword>
<evidence type="ECO:0000256" key="2">
    <source>
        <dbReference type="ARBA" id="ARBA00023125"/>
    </source>
</evidence>
<feature type="region of interest" description="Disordered" evidence="5">
    <location>
        <begin position="464"/>
        <end position="509"/>
    </location>
</feature>
<evidence type="ECO:0000259" key="6">
    <source>
        <dbReference type="PROSITE" id="PS50048"/>
    </source>
</evidence>
<protein>
    <recommendedName>
        <fullName evidence="6">Zn(2)-C6 fungal-type domain-containing protein</fullName>
    </recommendedName>
</protein>
<evidence type="ECO:0000256" key="5">
    <source>
        <dbReference type="SAM" id="MobiDB-lite"/>
    </source>
</evidence>
<dbReference type="Proteomes" id="UP001219568">
    <property type="component" value="Unassembled WGS sequence"/>
</dbReference>
<reference evidence="7" key="1">
    <citation type="journal article" date="2023" name="IMA Fungus">
        <title>Comparative genomic study of the Penicillium genus elucidates a diverse pangenome and 15 lateral gene transfer events.</title>
        <authorList>
            <person name="Petersen C."/>
            <person name="Sorensen T."/>
            <person name="Nielsen M.R."/>
            <person name="Sondergaard T.E."/>
            <person name="Sorensen J.L."/>
            <person name="Fitzpatrick D.A."/>
            <person name="Frisvad J.C."/>
            <person name="Nielsen K.L."/>
        </authorList>
    </citation>
    <scope>NUCLEOTIDE SEQUENCE</scope>
    <source>
        <strain evidence="7">IBT 15450</strain>
    </source>
</reference>
<dbReference type="PANTHER" id="PTHR47785:SF4">
    <property type="entry name" value="ZN(II)2CYS6 TRANSCRIPTION FACTOR (EUROFUNG)"/>
    <property type="match status" value="1"/>
</dbReference>
<dbReference type="Pfam" id="PF00172">
    <property type="entry name" value="Zn_clus"/>
    <property type="match status" value="1"/>
</dbReference>
<dbReference type="GO" id="GO:0000981">
    <property type="term" value="F:DNA-binding transcription factor activity, RNA polymerase II-specific"/>
    <property type="evidence" value="ECO:0007669"/>
    <property type="project" value="InterPro"/>
</dbReference>
<dbReference type="PROSITE" id="PS00463">
    <property type="entry name" value="ZN2_CY6_FUNGAL_1"/>
    <property type="match status" value="1"/>
</dbReference>
<name>A0AAD6II06_PENCN</name>
<gene>
    <name evidence="7" type="ORF">N7460_001491</name>
</gene>
<dbReference type="Gene3D" id="4.10.240.10">
    <property type="entry name" value="Zn(2)-C6 fungal-type DNA-binding domain"/>
    <property type="match status" value="1"/>
</dbReference>
<keyword evidence="2" id="KW-0238">DNA-binding</keyword>
<dbReference type="SMART" id="SM00066">
    <property type="entry name" value="GAL4"/>
    <property type="match status" value="1"/>
</dbReference>
<dbReference type="CDD" id="cd12148">
    <property type="entry name" value="fungal_TF_MHR"/>
    <property type="match status" value="1"/>
</dbReference>
<evidence type="ECO:0000313" key="7">
    <source>
        <dbReference type="EMBL" id="KAJ6050957.1"/>
    </source>
</evidence>
<dbReference type="PANTHER" id="PTHR47785">
    <property type="entry name" value="ZN(II)2CYS6 TRANSCRIPTION FACTOR (EUROFUNG)-RELATED-RELATED"/>
    <property type="match status" value="1"/>
</dbReference>
<evidence type="ECO:0000313" key="8">
    <source>
        <dbReference type="Proteomes" id="UP001219568"/>
    </source>
</evidence>
<comment type="caution">
    <text evidence="7">The sequence shown here is derived from an EMBL/GenBank/DDBJ whole genome shotgun (WGS) entry which is preliminary data.</text>
</comment>
<feature type="domain" description="Zn(2)-C6 fungal-type" evidence="6">
    <location>
        <begin position="174"/>
        <end position="204"/>
    </location>
</feature>
<dbReference type="GO" id="GO:0003677">
    <property type="term" value="F:DNA binding"/>
    <property type="evidence" value="ECO:0007669"/>
    <property type="project" value="UniProtKB-KW"/>
</dbReference>
<dbReference type="SUPFAM" id="SSF57701">
    <property type="entry name" value="Zn2/Cys6 DNA-binding domain"/>
    <property type="match status" value="1"/>
</dbReference>
<keyword evidence="1" id="KW-0805">Transcription regulation</keyword>
<proteinExistence type="predicted"/>
<feature type="region of interest" description="Disordered" evidence="5">
    <location>
        <begin position="1"/>
        <end position="41"/>
    </location>
</feature>
<dbReference type="GO" id="GO:0008270">
    <property type="term" value="F:zinc ion binding"/>
    <property type="evidence" value="ECO:0007669"/>
    <property type="project" value="InterPro"/>
</dbReference>
<dbReference type="EMBL" id="JAQJZL010000002">
    <property type="protein sequence ID" value="KAJ6050957.1"/>
    <property type="molecule type" value="Genomic_DNA"/>
</dbReference>
<keyword evidence="8" id="KW-1185">Reference proteome</keyword>
<dbReference type="CDD" id="cd00067">
    <property type="entry name" value="GAL4"/>
    <property type="match status" value="1"/>
</dbReference>
<dbReference type="PROSITE" id="PS50048">
    <property type="entry name" value="ZN2_CY6_FUNGAL_2"/>
    <property type="match status" value="1"/>
</dbReference>
<organism evidence="7 8">
    <name type="scientific">Penicillium canescens</name>
    <dbReference type="NCBI Taxonomy" id="5083"/>
    <lineage>
        <taxon>Eukaryota</taxon>
        <taxon>Fungi</taxon>
        <taxon>Dikarya</taxon>
        <taxon>Ascomycota</taxon>
        <taxon>Pezizomycotina</taxon>
        <taxon>Eurotiomycetes</taxon>
        <taxon>Eurotiomycetidae</taxon>
        <taxon>Eurotiales</taxon>
        <taxon>Aspergillaceae</taxon>
        <taxon>Penicillium</taxon>
    </lineage>
</organism>
<dbReference type="AlphaFoldDB" id="A0AAD6II06"/>
<dbReference type="InterPro" id="IPR001138">
    <property type="entry name" value="Zn2Cys6_DnaBD"/>
</dbReference>
<reference evidence="7" key="2">
    <citation type="submission" date="2023-01" db="EMBL/GenBank/DDBJ databases">
        <authorList>
            <person name="Petersen C."/>
        </authorList>
    </citation>
    <scope>NUCLEOTIDE SEQUENCE</scope>
    <source>
        <strain evidence="7">IBT 15450</strain>
    </source>
</reference>
<evidence type="ECO:0000256" key="4">
    <source>
        <dbReference type="ARBA" id="ARBA00023242"/>
    </source>
</evidence>
<keyword evidence="4" id="KW-0539">Nucleus</keyword>
<sequence length="1040" mass="115415">MNRIPSPEGRDALPIPHATDERSWRPPHPPPFDSHPPDYLRPLSTRIYPDLPHHELPELTQEGLYGRFNGLLPQAPVHFPQYPNFPHPNLHPPMNVAPREGSPDDRTRMGYLPTNQINSAEYTLFSGPLPPASHSTAPLHQMAAATPPGRYDPAFYQYQIYGSRQLKTVRAQQACHQCRAKKAKCDEGQPNCSHCKKNGLTCVYKSPSPQKPDKATQLVLDRFLQTKDRLDIQISELYAIQQKHRLVLQNLFQGNKSARPIQAIEEHSLVPTPAFDHDPPLKEVSETHTAGKSILDPVGQDVETFEYGQQLGPAEPMYDDSTTEAEGEYSIPVGHNIAAHKLLMWPAIKKLLSPKGYDEDYVMRLEEERGLISIYGQGEISYTADGSQLPRHGGFDGVRPGGDGAGPDSDVEVDKFGNLKLDAATAQRYYESYLANMFNLHPFLEQDELNMKVDTFIRCYCRPSSSTSSATDDKRSAHDGLPPAKRKRSKEKLGAPGESVETVSNPPRPRVGKNIGNAMIMLCLALGAICEVPAPLPGPIMVHRIDYRSQPIPGSLSPLPPNGMYTANHVLSPANPAAVIQMSHSHSPYVLPMQPTSQPFPATLGETQGNLSRRCVSITRHEQGNTRNHQVIPGLALYGYATAILGLLQGGNDLEHVQTGLLAGLYAGQLVHPLQSHSWISQASRACQVLVGSKRYERLEEGPVKDLYKFAYWTCLQLESDLLVELDVPASGISRYEARMGLPKGKFTITHLPDDPSSPASKMILYYLAQLHLHKLLNRVHTFLYKVENQGQTRWSSTVQEALSMNLELWRTSLPDSMKWKDSDEPADEINAARMRAKYYGAQYIIHRPLLYHALHHGHPGARVGPFGHSSMESSTSTQEMSSMIQQNNNLAANLMPMSSGTDSTSAASVAHGWTSPKVQLCELPKKLRMACKICIDSVIQSTEAFDGVGGHRLVVTNIFGTAHAQFGNMLVLSATYMSSLHELVDAELLERLLRRTVGFLTQSENISPTLRADARILTEVYQNIFHHALEMSPQPTKRK</sequence>